<protein>
    <submittedName>
        <fullName evidence="2">Uncharacterized protein</fullName>
    </submittedName>
</protein>
<organism evidence="2 3">
    <name type="scientific">Corchorus capsularis</name>
    <name type="common">Jute</name>
    <dbReference type="NCBI Taxonomy" id="210143"/>
    <lineage>
        <taxon>Eukaryota</taxon>
        <taxon>Viridiplantae</taxon>
        <taxon>Streptophyta</taxon>
        <taxon>Embryophyta</taxon>
        <taxon>Tracheophyta</taxon>
        <taxon>Spermatophyta</taxon>
        <taxon>Magnoliopsida</taxon>
        <taxon>eudicotyledons</taxon>
        <taxon>Gunneridae</taxon>
        <taxon>Pentapetalae</taxon>
        <taxon>rosids</taxon>
        <taxon>malvids</taxon>
        <taxon>Malvales</taxon>
        <taxon>Malvaceae</taxon>
        <taxon>Grewioideae</taxon>
        <taxon>Apeibeae</taxon>
        <taxon>Corchorus</taxon>
    </lineage>
</organism>
<sequence length="73" mass="7926">MAAALQHSWGKTESGVTSQQSKSMEKKEKLIISSIDFMGLGFADKKTSRGLPPRLIPVLDLFPEGGLPNVEII</sequence>
<feature type="region of interest" description="Disordered" evidence="1">
    <location>
        <begin position="1"/>
        <end position="25"/>
    </location>
</feature>
<dbReference type="PANTHER" id="PTHR35482:SF1">
    <property type="entry name" value="CYTOCHROME C OXIDASE SUBUNIT"/>
    <property type="match status" value="1"/>
</dbReference>
<reference evidence="2 3" key="1">
    <citation type="submission" date="2013-09" db="EMBL/GenBank/DDBJ databases">
        <title>Corchorus capsularis genome sequencing.</title>
        <authorList>
            <person name="Alam M."/>
            <person name="Haque M.S."/>
            <person name="Islam M.S."/>
            <person name="Emdad E.M."/>
            <person name="Islam M.M."/>
            <person name="Ahmed B."/>
            <person name="Halim A."/>
            <person name="Hossen Q.M.M."/>
            <person name="Hossain M.Z."/>
            <person name="Ahmed R."/>
            <person name="Khan M.M."/>
            <person name="Islam R."/>
            <person name="Rashid M.M."/>
            <person name="Khan S.A."/>
            <person name="Rahman M.S."/>
            <person name="Alam M."/>
        </authorList>
    </citation>
    <scope>NUCLEOTIDE SEQUENCE [LARGE SCALE GENOMIC DNA]</scope>
    <source>
        <strain evidence="3">cv. CVL-1</strain>
        <tissue evidence="2">Whole seedling</tissue>
    </source>
</reference>
<dbReference type="Proteomes" id="UP000188268">
    <property type="component" value="Unassembled WGS sequence"/>
</dbReference>
<proteinExistence type="predicted"/>
<evidence type="ECO:0000313" key="2">
    <source>
        <dbReference type="EMBL" id="OMO91731.1"/>
    </source>
</evidence>
<accession>A0A1R3JA70</accession>
<dbReference type="AlphaFoldDB" id="A0A1R3JA70"/>
<name>A0A1R3JA70_COCAP</name>
<evidence type="ECO:0000256" key="1">
    <source>
        <dbReference type="SAM" id="MobiDB-lite"/>
    </source>
</evidence>
<dbReference type="EMBL" id="AWWV01008288">
    <property type="protein sequence ID" value="OMO91731.1"/>
    <property type="molecule type" value="Genomic_DNA"/>
</dbReference>
<dbReference type="Gramene" id="OMO91731">
    <property type="protein sequence ID" value="OMO91731"/>
    <property type="gene ID" value="CCACVL1_07042"/>
</dbReference>
<dbReference type="PANTHER" id="PTHR35482">
    <property type="entry name" value="CYTOCHROME C OXIDASE SUBUNIT"/>
    <property type="match status" value="1"/>
</dbReference>
<comment type="caution">
    <text evidence="2">The sequence shown here is derived from an EMBL/GenBank/DDBJ whole genome shotgun (WGS) entry which is preliminary data.</text>
</comment>
<keyword evidence="3" id="KW-1185">Reference proteome</keyword>
<evidence type="ECO:0000313" key="3">
    <source>
        <dbReference type="Proteomes" id="UP000188268"/>
    </source>
</evidence>
<gene>
    <name evidence="2" type="ORF">CCACVL1_07042</name>
</gene>
<feature type="non-terminal residue" evidence="2">
    <location>
        <position position="73"/>
    </location>
</feature>